<dbReference type="GO" id="GO:0009062">
    <property type="term" value="P:fatty acid catabolic process"/>
    <property type="evidence" value="ECO:0007669"/>
    <property type="project" value="TreeGrafter"/>
</dbReference>
<dbReference type="SUPFAM" id="SSF54637">
    <property type="entry name" value="Thioesterase/thiol ester dehydrase-isomerase"/>
    <property type="match status" value="1"/>
</dbReference>
<feature type="domain" description="HotDog ACOT-type" evidence="4">
    <location>
        <begin position="21"/>
        <end position="133"/>
    </location>
</feature>
<dbReference type="PROSITE" id="PS51770">
    <property type="entry name" value="HOTDOG_ACOT"/>
    <property type="match status" value="1"/>
</dbReference>
<dbReference type="InterPro" id="IPR033120">
    <property type="entry name" value="HOTDOG_ACOT"/>
</dbReference>
<organism evidence="5 6">
    <name type="scientific">Flavobacterium nitrogenifigens</name>
    <dbReference type="NCBI Taxonomy" id="1617283"/>
    <lineage>
        <taxon>Bacteria</taxon>
        <taxon>Pseudomonadati</taxon>
        <taxon>Bacteroidota</taxon>
        <taxon>Flavobacteriia</taxon>
        <taxon>Flavobacteriales</taxon>
        <taxon>Flavobacteriaceae</taxon>
        <taxon>Flavobacterium</taxon>
    </lineage>
</organism>
<evidence type="ECO:0000259" key="4">
    <source>
        <dbReference type="PROSITE" id="PS51770"/>
    </source>
</evidence>
<dbReference type="GO" id="GO:0052816">
    <property type="term" value="F:long-chain fatty acyl-CoA hydrolase activity"/>
    <property type="evidence" value="ECO:0007669"/>
    <property type="project" value="TreeGrafter"/>
</dbReference>
<dbReference type="GO" id="GO:0006637">
    <property type="term" value="P:acyl-CoA metabolic process"/>
    <property type="evidence" value="ECO:0007669"/>
    <property type="project" value="TreeGrafter"/>
</dbReference>
<dbReference type="InterPro" id="IPR006683">
    <property type="entry name" value="Thioestr_dom"/>
</dbReference>
<comment type="similarity">
    <text evidence="1">Belongs to the acyl coenzyme A hydrolase family.</text>
</comment>
<dbReference type="Pfam" id="PF03061">
    <property type="entry name" value="4HBT"/>
    <property type="match status" value="1"/>
</dbReference>
<reference evidence="5 6" key="1">
    <citation type="submission" date="2020-08" db="EMBL/GenBank/DDBJ databases">
        <title>Functional genomics of gut bacteria from endangered species of beetles.</title>
        <authorList>
            <person name="Carlos-Shanley C."/>
        </authorList>
    </citation>
    <scope>NUCLEOTIDE SEQUENCE [LARGE SCALE GENOMIC DNA]</scope>
    <source>
        <strain evidence="5 6">S00142</strain>
    </source>
</reference>
<keyword evidence="6" id="KW-1185">Reference proteome</keyword>
<evidence type="ECO:0000256" key="1">
    <source>
        <dbReference type="ARBA" id="ARBA00010458"/>
    </source>
</evidence>
<evidence type="ECO:0000256" key="2">
    <source>
        <dbReference type="ARBA" id="ARBA00022801"/>
    </source>
</evidence>
<evidence type="ECO:0000313" key="5">
    <source>
        <dbReference type="EMBL" id="MBB4804241.1"/>
    </source>
</evidence>
<evidence type="ECO:0000313" key="6">
    <source>
        <dbReference type="Proteomes" id="UP000561681"/>
    </source>
</evidence>
<dbReference type="InterPro" id="IPR040170">
    <property type="entry name" value="Cytosol_ACT"/>
</dbReference>
<dbReference type="InterPro" id="IPR029069">
    <property type="entry name" value="HotDog_dom_sf"/>
</dbReference>
<dbReference type="CDD" id="cd03442">
    <property type="entry name" value="BFIT_BACH"/>
    <property type="match status" value="1"/>
</dbReference>
<dbReference type="Proteomes" id="UP000561681">
    <property type="component" value="Unassembled WGS sequence"/>
</dbReference>
<evidence type="ECO:0000256" key="3">
    <source>
        <dbReference type="PROSITE-ProRule" id="PRU01106"/>
    </source>
</evidence>
<protein>
    <submittedName>
        <fullName evidence="5">Acyl-CoA hydrolase</fullName>
    </submittedName>
</protein>
<name>A0A7W7NA75_9FLAO</name>
<keyword evidence="2 3" id="KW-0378">Hydrolase</keyword>
<dbReference type="PANTHER" id="PTHR11049:SF24">
    <property type="entry name" value="CYTOSOLIC ACYL COENZYME A THIOESTER HYDROLASE"/>
    <property type="match status" value="1"/>
</dbReference>
<dbReference type="Gene3D" id="3.10.129.10">
    <property type="entry name" value="Hotdog Thioesterase"/>
    <property type="match status" value="1"/>
</dbReference>
<gene>
    <name evidence="5" type="ORF">HNP37_004327</name>
</gene>
<accession>A0A7W7NA75</accession>
<comment type="caution">
    <text evidence="5">The sequence shown here is derived from an EMBL/GenBank/DDBJ whole genome shotgun (WGS) entry which is preliminary data.</text>
</comment>
<dbReference type="EMBL" id="JACHLD010000008">
    <property type="protein sequence ID" value="MBB4804241.1"/>
    <property type="molecule type" value="Genomic_DNA"/>
</dbReference>
<proteinExistence type="inferred from homology"/>
<dbReference type="AlphaFoldDB" id="A0A7W7NA75"/>
<dbReference type="PANTHER" id="PTHR11049">
    <property type="entry name" value="ACYL COENZYME A THIOESTER HYDROLASE"/>
    <property type="match status" value="1"/>
</dbReference>
<sequence length="144" mass="16122">MDLKLQNTLITNMGTVEERIQKSETRIFKAVFPSTTNHYDTLFGGTALHLMDEVAFICATRFSRKKVVTISTGQIDFKKAIPAGTLIELVAKVDSVGRTSCKIHVDIFMEQMYSELRETVVSGTFSFVAVDENKKPTPILDDLE</sequence>
<dbReference type="GO" id="GO:0005829">
    <property type="term" value="C:cytosol"/>
    <property type="evidence" value="ECO:0007669"/>
    <property type="project" value="TreeGrafter"/>
</dbReference>